<sequence>MPAAALLPDPQRDVNEMPSRVPPPPLVPLSTLLPAEPLLLMGAGPVPIPHAVARANGVVINHLGETMDKVIAAVKAMSRYAFQTNAEKVLGVGGPASGAMEMAMASFVWPGRKVLCLKSGTFSGRLGEMALGLGGTVKFLEPEVATPVSAQAVADAFARERFDVVTIAQGETSCGLLNVELPQIAAIAREHGAIVVVDAVVTLSTMPMRMDEWGIDAAVTGGQKGLSSIPGVSLIAFSDRAWKVVGERPSPRSHWCFDAERAWRFWGYQQYHYTAPVPGILALHEALRLICDETLERRFERHRVSSEALQRGIEAMGLSLFVPRSHRLNSVVAITIPKGVDGARVRKTMSTQYNVEISGAFGLDVVRIGQMGEQCRSHNLFKVLYAMGMAFRKEGVKLDVAAGMAALEEALSGESESVG</sequence>
<name>A0A0F6W1D6_9BACT</name>
<gene>
    <name evidence="10" type="ORF">DB32_002085</name>
</gene>
<dbReference type="InterPro" id="IPR020578">
    <property type="entry name" value="Aminotrans_V_PyrdxlP_BS"/>
</dbReference>
<organism evidence="10 11">
    <name type="scientific">Sandaracinus amylolyticus</name>
    <dbReference type="NCBI Taxonomy" id="927083"/>
    <lineage>
        <taxon>Bacteria</taxon>
        <taxon>Pseudomonadati</taxon>
        <taxon>Myxococcota</taxon>
        <taxon>Polyangia</taxon>
        <taxon>Polyangiales</taxon>
        <taxon>Sandaracinaceae</taxon>
        <taxon>Sandaracinus</taxon>
    </lineage>
</organism>
<evidence type="ECO:0000256" key="3">
    <source>
        <dbReference type="ARBA" id="ARBA00022898"/>
    </source>
</evidence>
<feature type="domain" description="Aminotransferase class V" evidence="9">
    <location>
        <begin position="60"/>
        <end position="363"/>
    </location>
</feature>
<reference evidence="10 11" key="1">
    <citation type="submission" date="2015-03" db="EMBL/GenBank/DDBJ databases">
        <title>Genome assembly of Sandaracinus amylolyticus DSM 53668.</title>
        <authorList>
            <person name="Sharma G."/>
            <person name="Subramanian S."/>
        </authorList>
    </citation>
    <scope>NUCLEOTIDE SEQUENCE [LARGE SCALE GENOMIC DNA]</scope>
    <source>
        <strain evidence="10 11">DSM 53668</strain>
    </source>
</reference>
<dbReference type="GO" id="GO:0008453">
    <property type="term" value="F:alanine-glyoxylate transaminase activity"/>
    <property type="evidence" value="ECO:0007669"/>
    <property type="project" value="TreeGrafter"/>
</dbReference>
<dbReference type="GO" id="GO:0004760">
    <property type="term" value="F:L-serine-pyruvate transaminase activity"/>
    <property type="evidence" value="ECO:0007669"/>
    <property type="project" value="TreeGrafter"/>
</dbReference>
<dbReference type="PANTHER" id="PTHR21152">
    <property type="entry name" value="AMINOTRANSFERASE CLASS V"/>
    <property type="match status" value="1"/>
</dbReference>
<dbReference type="GO" id="GO:0019265">
    <property type="term" value="P:glycine biosynthetic process, by transamination of glyoxylate"/>
    <property type="evidence" value="ECO:0007669"/>
    <property type="project" value="TreeGrafter"/>
</dbReference>
<feature type="binding site" evidence="4">
    <location>
        <position position="367"/>
    </location>
    <ligand>
        <name>substrate</name>
    </ligand>
</feature>
<evidence type="ECO:0000313" key="11">
    <source>
        <dbReference type="Proteomes" id="UP000034883"/>
    </source>
</evidence>
<evidence type="ECO:0000256" key="8">
    <source>
        <dbReference type="SAM" id="MobiDB-lite"/>
    </source>
</evidence>
<protein>
    <submittedName>
        <fullName evidence="10">Serine--pyruvate aminotransferase</fullName>
    </submittedName>
</protein>
<keyword evidence="10" id="KW-0032">Aminotransferase</keyword>
<evidence type="ECO:0000259" key="9">
    <source>
        <dbReference type="Pfam" id="PF00266"/>
    </source>
</evidence>
<keyword evidence="3 5" id="KW-0663">Pyridoxal phosphate</keyword>
<dbReference type="SUPFAM" id="SSF53383">
    <property type="entry name" value="PLP-dependent transferases"/>
    <property type="match status" value="1"/>
</dbReference>
<evidence type="ECO:0000256" key="7">
    <source>
        <dbReference type="RuleBase" id="RU004504"/>
    </source>
</evidence>
<feature type="modified residue" description="N6-(pyridoxal phosphate)lysine" evidence="5">
    <location>
        <position position="224"/>
    </location>
</feature>
<evidence type="ECO:0000256" key="2">
    <source>
        <dbReference type="ARBA" id="ARBA00009236"/>
    </source>
</evidence>
<proteinExistence type="inferred from homology"/>
<dbReference type="PROSITE" id="PS00595">
    <property type="entry name" value="AA_TRANSFER_CLASS_5"/>
    <property type="match status" value="1"/>
</dbReference>
<dbReference type="EMBL" id="CP011125">
    <property type="protein sequence ID" value="AKF04936.1"/>
    <property type="molecule type" value="Genomic_DNA"/>
</dbReference>
<comment type="similarity">
    <text evidence="2 6">Belongs to the class-V pyridoxal-phosphate-dependent aminotransferase family.</text>
</comment>
<evidence type="ECO:0000313" key="10">
    <source>
        <dbReference type="EMBL" id="AKF04936.1"/>
    </source>
</evidence>
<feature type="region of interest" description="Disordered" evidence="8">
    <location>
        <begin position="1"/>
        <end position="22"/>
    </location>
</feature>
<comment type="cofactor">
    <cofactor evidence="1 5 7">
        <name>pyridoxal 5'-phosphate</name>
        <dbReference type="ChEBI" id="CHEBI:597326"/>
    </cofactor>
</comment>
<evidence type="ECO:0000256" key="5">
    <source>
        <dbReference type="PIRSR" id="PIRSR000524-50"/>
    </source>
</evidence>
<dbReference type="KEGG" id="samy:DB32_002085"/>
<dbReference type="InterPro" id="IPR024169">
    <property type="entry name" value="SP_NH2Trfase/AEP_transaminase"/>
</dbReference>
<dbReference type="Gene3D" id="3.40.640.10">
    <property type="entry name" value="Type I PLP-dependent aspartate aminotransferase-like (Major domain)"/>
    <property type="match status" value="1"/>
</dbReference>
<keyword evidence="10" id="KW-0808">Transferase</keyword>
<dbReference type="InterPro" id="IPR015422">
    <property type="entry name" value="PyrdxlP-dep_Trfase_small"/>
</dbReference>
<dbReference type="AlphaFoldDB" id="A0A0F6W1D6"/>
<dbReference type="Pfam" id="PF00266">
    <property type="entry name" value="Aminotran_5"/>
    <property type="match status" value="1"/>
</dbReference>
<evidence type="ECO:0000256" key="4">
    <source>
        <dbReference type="PIRSR" id="PIRSR000524-1"/>
    </source>
</evidence>
<evidence type="ECO:0000256" key="6">
    <source>
        <dbReference type="RuleBase" id="RU004075"/>
    </source>
</evidence>
<dbReference type="PANTHER" id="PTHR21152:SF40">
    <property type="entry name" value="ALANINE--GLYOXYLATE AMINOTRANSFERASE"/>
    <property type="match status" value="1"/>
</dbReference>
<accession>A0A0F6W1D6</accession>
<dbReference type="InterPro" id="IPR000192">
    <property type="entry name" value="Aminotrans_V_dom"/>
</dbReference>
<dbReference type="InterPro" id="IPR015424">
    <property type="entry name" value="PyrdxlP-dep_Trfase"/>
</dbReference>
<dbReference type="STRING" id="927083.DB32_002085"/>
<dbReference type="InterPro" id="IPR015421">
    <property type="entry name" value="PyrdxlP-dep_Trfase_major"/>
</dbReference>
<keyword evidence="10" id="KW-0670">Pyruvate</keyword>
<dbReference type="Proteomes" id="UP000034883">
    <property type="component" value="Chromosome"/>
</dbReference>
<dbReference type="PIRSF" id="PIRSF000524">
    <property type="entry name" value="SPT"/>
    <property type="match status" value="1"/>
</dbReference>
<dbReference type="Gene3D" id="3.90.1150.10">
    <property type="entry name" value="Aspartate Aminotransferase, domain 1"/>
    <property type="match status" value="1"/>
</dbReference>
<keyword evidence="11" id="KW-1185">Reference proteome</keyword>
<evidence type="ECO:0000256" key="1">
    <source>
        <dbReference type="ARBA" id="ARBA00001933"/>
    </source>
</evidence>